<reference evidence="2" key="1">
    <citation type="submission" date="2020-06" db="EMBL/GenBank/DDBJ databases">
        <title>Unique genomic features of the anaerobic methanotrophic archaea.</title>
        <authorList>
            <person name="Chadwick G.L."/>
            <person name="Skennerton C.T."/>
            <person name="Laso-Perez R."/>
            <person name="Leu A.O."/>
            <person name="Speth D.R."/>
            <person name="Yu H."/>
            <person name="Morgan-Lang C."/>
            <person name="Hatzenpichler R."/>
            <person name="Goudeau D."/>
            <person name="Malmstrom R."/>
            <person name="Brazelton W.J."/>
            <person name="Woyke T."/>
            <person name="Hallam S.J."/>
            <person name="Tyson G.W."/>
            <person name="Wegener G."/>
            <person name="Boetius A."/>
            <person name="Orphan V."/>
        </authorList>
    </citation>
    <scope>NUCLEOTIDE SEQUENCE</scope>
</reference>
<evidence type="ECO:0000256" key="1">
    <source>
        <dbReference type="SAM" id="MobiDB-lite"/>
    </source>
</evidence>
<sequence>MNRVMAKPNEQYTEEERINAANRYQRGERPSKICKSLGGSRVKACENGLEDTTISIKAVRGSGLGMNPEHLIRKTQIHNLRDARMRMRG</sequence>
<feature type="region of interest" description="Disordered" evidence="1">
    <location>
        <begin position="1"/>
        <end position="27"/>
    </location>
</feature>
<protein>
    <submittedName>
        <fullName evidence="2">Uncharacterized protein</fullName>
    </submittedName>
</protein>
<name>A0A7G9YIA8_9EURY</name>
<gene>
    <name evidence="2" type="ORF">KOFJCHGD_00007</name>
</gene>
<evidence type="ECO:0000313" key="2">
    <source>
        <dbReference type="EMBL" id="QNO47742.1"/>
    </source>
</evidence>
<dbReference type="EMBL" id="MT631273">
    <property type="protein sequence ID" value="QNO47742.1"/>
    <property type="molecule type" value="Genomic_DNA"/>
</dbReference>
<dbReference type="AlphaFoldDB" id="A0A7G9YIA8"/>
<accession>A0A7G9YIA8</accession>
<organism evidence="2">
    <name type="scientific">Candidatus Methanogaster sp. ANME-2c ERB4</name>
    <dbReference type="NCBI Taxonomy" id="2759911"/>
    <lineage>
        <taxon>Archaea</taxon>
        <taxon>Methanobacteriati</taxon>
        <taxon>Methanobacteriota</taxon>
        <taxon>Stenosarchaea group</taxon>
        <taxon>Methanomicrobia</taxon>
        <taxon>Methanosarcinales</taxon>
        <taxon>ANME-2 cluster</taxon>
        <taxon>Candidatus Methanogasteraceae</taxon>
        <taxon>Candidatus Methanogaster</taxon>
    </lineage>
</organism>
<proteinExistence type="predicted"/>